<evidence type="ECO:0000256" key="1">
    <source>
        <dbReference type="SAM" id="MobiDB-lite"/>
    </source>
</evidence>
<dbReference type="PROSITE" id="PS50003">
    <property type="entry name" value="PH_DOMAIN"/>
    <property type="match status" value="1"/>
</dbReference>
<dbReference type="Pfam" id="PF00168">
    <property type="entry name" value="C2"/>
    <property type="match status" value="1"/>
</dbReference>
<sequence length="1376" mass="153361">MRPHSTGSSSSGKTKLLRTQKSLNSSSAPVRRNSGNEVHMWTTPLERKRQLLRREGSDVLVIKPENDEDGKEEVKKDEIKKYGVPFARHKVIGVSIAIIICMIVPYLRRTLVMWWTCFMCLLGIMFGLILFPEFLGRILSWAITNFALHGEIRIIFTNVRLMAWVSLDTGSCSACDEPDMRFSKKHSDSDEELHNNNSIRGESSLSHQKKKILFPPKKYIKKKMSFGGTSPQLATKSIRTTSSEDFIDEDDEDDDQTSGSDDRVSSIETSCPIRKVLWRILRSRLCLEVRVKEFSFGNPIKAKFVRDQFVRGTDIEITVSARICDLLRIVELLKVWSWRPRDQPIRRQPDGGCTQYGIIKDNKTKTWKNRRILGVLEIERFEMCDASIAFEKAQGKLNVNEIGAALARGEIRKAAKRNDAAKRLTRSKIFSELLSGKLSIEVFAARHLDAAARGHKNGDRIVSTGGRLRQGLVKVSAPSTFVKVTVRGRTKRSNTILRSANPSFGDHIAEFFVSDPSAVIHIAIYEELPFGDALIAQFSTTLKQLILEPERVDGGNKALEDLLLDTSNNKLILDRKGFVPLRDAKWRVFHTEEIEPDRNMDKYEEFEFSADSSDLSLLAASIGPIDEQTCAAGTTSKTGTLLNKPPPPGYPAVLLRIRWRETDTQHEDDDKHDSALEQIKINTTESVARCGNPDAIRAMLASFPYLLDITGGFCIRGTALCHMSDLFSGSKLGFLEKRKEKRGGFLLPKDWRAARRKAITLTRIEVAFPNTGDLTTNNNGSDATNCRIAVVSKKVQHTFSQRGRGGTTTVDNISEEKTSSGCSNSSHGVQNLTLAELFAANDGCPIQSGFIASVLRGSVQEVPGLLTIDAALVRLVRGLAGRVASDTGKLSASLGQLAASLGFSTLTSTITAGLPSWSLSVPGTTKILTNSNNTTTQQTSTVIQKVSDTQDLDRVDSDVINETSTSALPPFLKTIKRTHSRMKRQVTLALGLGSKQTHKRLDGRDMDAIDSKVVCSGFLEKRGRGWKRYHFELKASILYYYLDKSKKQSPNIVDLRRVVSAVDPARKYENPADLLFISLVDGLLIIYIRLDDGYVGRVCLRQSSNEDQIPLEKWRDSITDAVLRSRQQARLDVLAIVNEYSKSQRATLRREMDIAKQVSQETAIHGESPITDESVMNDSWHTEDSSGEETKMDPTLVPDIASEPRGSFIPINGGYTLSRRGSQLDAVLVSEVSTFATRVAASATCGLVWINIHDTERAFVYYDDGFMAHRFVGPLNIPVKTHFLADKPESVLCSETCSLTNNGTVLVLSMASLETGQIFYRTQWRLRSNKRNQLEQRTRFTTMAAVPTSATLFKKDYDLYSRMSPEDAANLEVTIQ</sequence>
<feature type="compositionally biased region" description="Polar residues" evidence="1">
    <location>
        <begin position="19"/>
        <end position="36"/>
    </location>
</feature>
<keyword evidence="2" id="KW-1133">Transmembrane helix</keyword>
<dbReference type="InterPro" id="IPR000008">
    <property type="entry name" value="C2_dom"/>
</dbReference>
<reference evidence="5" key="1">
    <citation type="submission" date="2021-01" db="EMBL/GenBank/DDBJ databases">
        <authorList>
            <person name="Corre E."/>
            <person name="Pelletier E."/>
            <person name="Niang G."/>
            <person name="Scheremetjew M."/>
            <person name="Finn R."/>
            <person name="Kale V."/>
            <person name="Holt S."/>
            <person name="Cochrane G."/>
            <person name="Meng A."/>
            <person name="Brown T."/>
            <person name="Cohen L."/>
        </authorList>
    </citation>
    <scope>NUCLEOTIDE SEQUENCE</scope>
    <source>
        <strain evidence="5">CCMP1510</strain>
    </source>
</reference>
<keyword evidence="2" id="KW-0472">Membrane</keyword>
<feature type="compositionally biased region" description="Basic and acidic residues" evidence="1">
    <location>
        <begin position="183"/>
        <end position="194"/>
    </location>
</feature>
<feature type="region of interest" description="Disordered" evidence="1">
    <location>
        <begin position="183"/>
        <end position="207"/>
    </location>
</feature>
<feature type="domain" description="PH" evidence="3">
    <location>
        <begin position="1012"/>
        <end position="1123"/>
    </location>
</feature>
<dbReference type="SUPFAM" id="SSF49562">
    <property type="entry name" value="C2 domain (Calcium/lipid-binding domain, CaLB)"/>
    <property type="match status" value="1"/>
</dbReference>
<protein>
    <recommendedName>
        <fullName evidence="6">C2 domain-containing protein</fullName>
    </recommendedName>
</protein>
<feature type="region of interest" description="Disordered" evidence="1">
    <location>
        <begin position="244"/>
        <end position="265"/>
    </location>
</feature>
<keyword evidence="2" id="KW-0812">Transmembrane</keyword>
<feature type="compositionally biased region" description="Basic and acidic residues" evidence="1">
    <location>
        <begin position="1180"/>
        <end position="1192"/>
    </location>
</feature>
<dbReference type="EMBL" id="HBIJ01004119">
    <property type="protein sequence ID" value="CAE0362181.1"/>
    <property type="molecule type" value="Transcribed_RNA"/>
</dbReference>
<dbReference type="Gene3D" id="2.60.40.150">
    <property type="entry name" value="C2 domain"/>
    <property type="match status" value="1"/>
</dbReference>
<accession>A0A7S3JR20</accession>
<feature type="compositionally biased region" description="Acidic residues" evidence="1">
    <location>
        <begin position="245"/>
        <end position="256"/>
    </location>
</feature>
<dbReference type="InterPro" id="IPR035892">
    <property type="entry name" value="C2_domain_sf"/>
</dbReference>
<organism evidence="5">
    <name type="scientific">Aureoumbra lagunensis</name>
    <dbReference type="NCBI Taxonomy" id="44058"/>
    <lineage>
        <taxon>Eukaryota</taxon>
        <taxon>Sar</taxon>
        <taxon>Stramenopiles</taxon>
        <taxon>Ochrophyta</taxon>
        <taxon>Pelagophyceae</taxon>
        <taxon>Pelagomonadales</taxon>
        <taxon>Aureoumbra</taxon>
    </lineage>
</organism>
<evidence type="ECO:0008006" key="6">
    <source>
        <dbReference type="Google" id="ProtNLM"/>
    </source>
</evidence>
<proteinExistence type="predicted"/>
<feature type="compositionally biased region" description="Polar residues" evidence="1">
    <location>
        <begin position="195"/>
        <end position="206"/>
    </location>
</feature>
<evidence type="ECO:0000259" key="4">
    <source>
        <dbReference type="PROSITE" id="PS50004"/>
    </source>
</evidence>
<feature type="transmembrane region" description="Helical" evidence="2">
    <location>
        <begin position="113"/>
        <end position="131"/>
    </location>
</feature>
<feature type="region of interest" description="Disordered" evidence="1">
    <location>
        <begin position="1160"/>
        <end position="1193"/>
    </location>
</feature>
<name>A0A7S3JR20_9STRA</name>
<dbReference type="SUPFAM" id="SSF50729">
    <property type="entry name" value="PH domain-like"/>
    <property type="match status" value="1"/>
</dbReference>
<feature type="domain" description="C2" evidence="4">
    <location>
        <begin position="416"/>
        <end position="556"/>
    </location>
</feature>
<dbReference type="InterPro" id="IPR001849">
    <property type="entry name" value="PH_domain"/>
</dbReference>
<evidence type="ECO:0000256" key="2">
    <source>
        <dbReference type="SAM" id="Phobius"/>
    </source>
</evidence>
<dbReference type="SMART" id="SM00239">
    <property type="entry name" value="C2"/>
    <property type="match status" value="1"/>
</dbReference>
<evidence type="ECO:0000259" key="3">
    <source>
        <dbReference type="PROSITE" id="PS50003"/>
    </source>
</evidence>
<dbReference type="Gene3D" id="2.30.29.30">
    <property type="entry name" value="Pleckstrin-homology domain (PH domain)/Phosphotyrosine-binding domain (PTB)"/>
    <property type="match status" value="1"/>
</dbReference>
<feature type="region of interest" description="Disordered" evidence="1">
    <location>
        <begin position="1"/>
        <end position="36"/>
    </location>
</feature>
<dbReference type="InterPro" id="IPR011993">
    <property type="entry name" value="PH-like_dom_sf"/>
</dbReference>
<feature type="compositionally biased region" description="Low complexity" evidence="1">
    <location>
        <begin position="1"/>
        <end position="14"/>
    </location>
</feature>
<dbReference type="PROSITE" id="PS50004">
    <property type="entry name" value="C2"/>
    <property type="match status" value="1"/>
</dbReference>
<gene>
    <name evidence="5" type="ORF">ALAG00032_LOCUS2922</name>
</gene>
<feature type="transmembrane region" description="Helical" evidence="2">
    <location>
        <begin position="91"/>
        <end position="107"/>
    </location>
</feature>
<evidence type="ECO:0000313" key="5">
    <source>
        <dbReference type="EMBL" id="CAE0362181.1"/>
    </source>
</evidence>